<dbReference type="OrthoDB" id="341846at2157"/>
<keyword evidence="3" id="KW-1185">Reference proteome</keyword>
<keyword evidence="1" id="KW-0812">Transmembrane</keyword>
<feature type="transmembrane region" description="Helical" evidence="1">
    <location>
        <begin position="87"/>
        <end position="112"/>
    </location>
</feature>
<proteinExistence type="predicted"/>
<dbReference type="Proteomes" id="UP000198531">
    <property type="component" value="Unassembled WGS sequence"/>
</dbReference>
<name>A0A1I6IIS0_9EURY</name>
<dbReference type="RefSeq" id="WP_089809672.1">
    <property type="nucleotide sequence ID" value="NZ_FOYT01000003.1"/>
</dbReference>
<sequence>MSTENTLKNAVIGAVVTVALSFTAVSPVLGGGVAGYLQRESPKRGARIGAISGAIASLPFFLVLVLGLVTLFGTAMGGFGVPGGVELVIIFLVVLPLLFAWNVGLSALGGYLGAYLRSERQSASGETVPPDSGY</sequence>
<evidence type="ECO:0000313" key="2">
    <source>
        <dbReference type="EMBL" id="SFR66616.1"/>
    </source>
</evidence>
<accession>A0A1I6IIS0</accession>
<evidence type="ECO:0000313" key="3">
    <source>
        <dbReference type="Proteomes" id="UP000198531"/>
    </source>
</evidence>
<dbReference type="Pfam" id="PF17647">
    <property type="entry name" value="DUF5518"/>
    <property type="match status" value="1"/>
</dbReference>
<dbReference type="EMBL" id="FOYT01000003">
    <property type="protein sequence ID" value="SFR66616.1"/>
    <property type="molecule type" value="Genomic_DNA"/>
</dbReference>
<feature type="transmembrane region" description="Helical" evidence="1">
    <location>
        <begin position="49"/>
        <end position="75"/>
    </location>
</feature>
<reference evidence="3" key="1">
    <citation type="submission" date="2016-10" db="EMBL/GenBank/DDBJ databases">
        <authorList>
            <person name="Varghese N."/>
            <person name="Submissions S."/>
        </authorList>
    </citation>
    <scope>NUCLEOTIDE SEQUENCE [LARGE SCALE GENOMIC DNA]</scope>
    <source>
        <strain evidence="3">CGMCC 1.7736</strain>
    </source>
</reference>
<organism evidence="2 3">
    <name type="scientific">Halogeometricum rufum</name>
    <dbReference type="NCBI Taxonomy" id="553469"/>
    <lineage>
        <taxon>Archaea</taxon>
        <taxon>Methanobacteriati</taxon>
        <taxon>Methanobacteriota</taxon>
        <taxon>Stenosarchaea group</taxon>
        <taxon>Halobacteria</taxon>
        <taxon>Halobacteriales</taxon>
        <taxon>Haloferacaceae</taxon>
        <taxon>Halogeometricum</taxon>
    </lineage>
</organism>
<feature type="transmembrane region" description="Helical" evidence="1">
    <location>
        <begin position="12"/>
        <end position="37"/>
    </location>
</feature>
<keyword evidence="1" id="KW-1133">Transmembrane helix</keyword>
<dbReference type="InterPro" id="IPR040493">
    <property type="entry name" value="DUF5518"/>
</dbReference>
<dbReference type="AlphaFoldDB" id="A0A1I6IIS0"/>
<protein>
    <submittedName>
        <fullName evidence="2">Uncharacterized protein</fullName>
    </submittedName>
</protein>
<gene>
    <name evidence="2" type="ORF">SAMN04487947_3330</name>
</gene>
<keyword evidence="1" id="KW-0472">Membrane</keyword>
<evidence type="ECO:0000256" key="1">
    <source>
        <dbReference type="SAM" id="Phobius"/>
    </source>
</evidence>